<protein>
    <submittedName>
        <fullName evidence="1">Uncharacterized protein</fullName>
    </submittedName>
</protein>
<keyword evidence="2" id="KW-1185">Reference proteome</keyword>
<evidence type="ECO:0000313" key="1">
    <source>
        <dbReference type="EMBL" id="CAH9124284.1"/>
    </source>
</evidence>
<accession>A0AAV0ENQ7</accession>
<gene>
    <name evidence="1" type="ORF">CEPIT_LOCUS25869</name>
</gene>
<dbReference type="PANTHER" id="PTHR17571">
    <property type="entry name" value="URINARY PROTEIN RUP /ACROSOMAL PROTEIN SP-10"/>
    <property type="match status" value="1"/>
</dbReference>
<dbReference type="PANTHER" id="PTHR17571:SF34">
    <property type="entry name" value="ACROSOMAL PROTEIN SP-10"/>
    <property type="match status" value="1"/>
</dbReference>
<evidence type="ECO:0000313" key="2">
    <source>
        <dbReference type="Proteomes" id="UP001152523"/>
    </source>
</evidence>
<dbReference type="Proteomes" id="UP001152523">
    <property type="component" value="Unassembled WGS sequence"/>
</dbReference>
<dbReference type="AlphaFoldDB" id="A0AAV0ENQ7"/>
<reference evidence="1" key="1">
    <citation type="submission" date="2022-07" db="EMBL/GenBank/DDBJ databases">
        <authorList>
            <person name="Macas J."/>
            <person name="Novak P."/>
            <person name="Neumann P."/>
        </authorList>
    </citation>
    <scope>NUCLEOTIDE SEQUENCE</scope>
</reference>
<proteinExistence type="predicted"/>
<sequence>MLKQFYNKSDQIRKIQIRSDQIRKIQIRSETFRSDQKDSDQINNIQIRSERFRSDQTRSETFRSDQKHSDQIRMRLESVSCTTVRVINSWEAWLVLPVPVSNKNVFANGYVLNYVLQTFWSLHTRDCHMWPLSNACIPHLFNLILMLFICVY</sequence>
<comment type="caution">
    <text evidence="1">The sequence shown here is derived from an EMBL/GenBank/DDBJ whole genome shotgun (WGS) entry which is preliminary data.</text>
</comment>
<organism evidence="1 2">
    <name type="scientific">Cuscuta epithymum</name>
    <dbReference type="NCBI Taxonomy" id="186058"/>
    <lineage>
        <taxon>Eukaryota</taxon>
        <taxon>Viridiplantae</taxon>
        <taxon>Streptophyta</taxon>
        <taxon>Embryophyta</taxon>
        <taxon>Tracheophyta</taxon>
        <taxon>Spermatophyta</taxon>
        <taxon>Magnoliopsida</taxon>
        <taxon>eudicotyledons</taxon>
        <taxon>Gunneridae</taxon>
        <taxon>Pentapetalae</taxon>
        <taxon>asterids</taxon>
        <taxon>lamiids</taxon>
        <taxon>Solanales</taxon>
        <taxon>Convolvulaceae</taxon>
        <taxon>Cuscuteae</taxon>
        <taxon>Cuscuta</taxon>
        <taxon>Cuscuta subgen. Cuscuta</taxon>
    </lineage>
</organism>
<dbReference type="EMBL" id="CAMAPF010000933">
    <property type="protein sequence ID" value="CAH9124284.1"/>
    <property type="molecule type" value="Genomic_DNA"/>
</dbReference>
<name>A0AAV0ENQ7_9ASTE</name>
<dbReference type="InterPro" id="IPR052671">
    <property type="entry name" value="Acrosomal_SP-10-like"/>
</dbReference>